<dbReference type="AlphaFoldDB" id="A0A2I2GHK0"/>
<dbReference type="PANTHER" id="PTHR46910:SF37">
    <property type="entry name" value="ZN(II)2CYS6 TRANSCRIPTION FACTOR (EUROFUNG)"/>
    <property type="match status" value="1"/>
</dbReference>
<keyword evidence="3" id="KW-0238">DNA-binding</keyword>
<keyword evidence="8" id="KW-1185">Reference proteome</keyword>
<dbReference type="GeneID" id="36559792"/>
<feature type="region of interest" description="Disordered" evidence="6">
    <location>
        <begin position="1"/>
        <end position="42"/>
    </location>
</feature>
<dbReference type="Proteomes" id="UP000234275">
    <property type="component" value="Unassembled WGS sequence"/>
</dbReference>
<proteinExistence type="predicted"/>
<organism evidence="7 8">
    <name type="scientific">Aspergillus steynii IBT 23096</name>
    <dbReference type="NCBI Taxonomy" id="1392250"/>
    <lineage>
        <taxon>Eukaryota</taxon>
        <taxon>Fungi</taxon>
        <taxon>Dikarya</taxon>
        <taxon>Ascomycota</taxon>
        <taxon>Pezizomycotina</taxon>
        <taxon>Eurotiomycetes</taxon>
        <taxon>Eurotiomycetidae</taxon>
        <taxon>Eurotiales</taxon>
        <taxon>Aspergillaceae</taxon>
        <taxon>Aspergillus</taxon>
        <taxon>Aspergillus subgen. Circumdati</taxon>
    </lineage>
</organism>
<evidence type="ECO:0008006" key="9">
    <source>
        <dbReference type="Google" id="ProtNLM"/>
    </source>
</evidence>
<keyword evidence="4" id="KW-0804">Transcription</keyword>
<comment type="caution">
    <text evidence="7">The sequence shown here is derived from an EMBL/GenBank/DDBJ whole genome shotgun (WGS) entry which is preliminary data.</text>
</comment>
<evidence type="ECO:0000256" key="1">
    <source>
        <dbReference type="ARBA" id="ARBA00004123"/>
    </source>
</evidence>
<evidence type="ECO:0000313" key="7">
    <source>
        <dbReference type="EMBL" id="PLB52317.1"/>
    </source>
</evidence>
<evidence type="ECO:0000313" key="8">
    <source>
        <dbReference type="Proteomes" id="UP000234275"/>
    </source>
</evidence>
<evidence type="ECO:0000256" key="2">
    <source>
        <dbReference type="ARBA" id="ARBA00023015"/>
    </source>
</evidence>
<feature type="compositionally biased region" description="Basic and acidic residues" evidence="6">
    <location>
        <begin position="1"/>
        <end position="11"/>
    </location>
</feature>
<dbReference type="GO" id="GO:0003700">
    <property type="term" value="F:DNA-binding transcription factor activity"/>
    <property type="evidence" value="ECO:0007669"/>
    <property type="project" value="InterPro"/>
</dbReference>
<dbReference type="EMBL" id="MSFO01000002">
    <property type="protein sequence ID" value="PLB52317.1"/>
    <property type="molecule type" value="Genomic_DNA"/>
</dbReference>
<reference evidence="7 8" key="1">
    <citation type="submission" date="2016-12" db="EMBL/GenBank/DDBJ databases">
        <title>The genomes of Aspergillus section Nigri reveals drivers in fungal speciation.</title>
        <authorList>
            <consortium name="DOE Joint Genome Institute"/>
            <person name="Vesth T.C."/>
            <person name="Nybo J."/>
            <person name="Theobald S."/>
            <person name="Brandl J."/>
            <person name="Frisvad J.C."/>
            <person name="Nielsen K.F."/>
            <person name="Lyhne E.K."/>
            <person name="Kogle M.E."/>
            <person name="Kuo A."/>
            <person name="Riley R."/>
            <person name="Clum A."/>
            <person name="Nolan M."/>
            <person name="Lipzen A."/>
            <person name="Salamov A."/>
            <person name="Henrissat B."/>
            <person name="Wiebenga A."/>
            <person name="De Vries R.P."/>
            <person name="Grigoriev I.V."/>
            <person name="Mortensen U.H."/>
            <person name="Andersen M.R."/>
            <person name="Baker S.E."/>
        </authorList>
    </citation>
    <scope>NUCLEOTIDE SEQUENCE [LARGE SCALE GENOMIC DNA]</scope>
    <source>
        <strain evidence="7 8">IBT 23096</strain>
    </source>
</reference>
<keyword evidence="2" id="KW-0805">Transcription regulation</keyword>
<dbReference type="CDD" id="cd12148">
    <property type="entry name" value="fungal_TF_MHR"/>
    <property type="match status" value="1"/>
</dbReference>
<dbReference type="GO" id="GO:0005634">
    <property type="term" value="C:nucleus"/>
    <property type="evidence" value="ECO:0007669"/>
    <property type="project" value="UniProtKB-SubCell"/>
</dbReference>
<evidence type="ECO:0000256" key="6">
    <source>
        <dbReference type="SAM" id="MobiDB-lite"/>
    </source>
</evidence>
<dbReference type="OrthoDB" id="3266505at2759"/>
<dbReference type="InterPro" id="IPR050987">
    <property type="entry name" value="AtrR-like"/>
</dbReference>
<evidence type="ECO:0000256" key="5">
    <source>
        <dbReference type="ARBA" id="ARBA00023242"/>
    </source>
</evidence>
<gene>
    <name evidence="7" type="ORF">P170DRAFT_462300</name>
</gene>
<dbReference type="GO" id="GO:0003677">
    <property type="term" value="F:DNA binding"/>
    <property type="evidence" value="ECO:0007669"/>
    <property type="project" value="UniProtKB-KW"/>
</dbReference>
<keyword evidence="5" id="KW-0539">Nucleus</keyword>
<accession>A0A2I2GHK0</accession>
<dbReference type="VEuPathDB" id="FungiDB:P170DRAFT_462300"/>
<dbReference type="STRING" id="1392250.A0A2I2GHK0"/>
<feature type="compositionally biased region" description="Polar residues" evidence="6">
    <location>
        <begin position="22"/>
        <end position="37"/>
    </location>
</feature>
<evidence type="ECO:0000256" key="3">
    <source>
        <dbReference type="ARBA" id="ARBA00023125"/>
    </source>
</evidence>
<comment type="subcellular location">
    <subcellularLocation>
        <location evidence="1">Nucleus</location>
    </subcellularLocation>
</comment>
<sequence length="660" mass="73100">MSTMAHAEHNELNGSLKRRRSNPGSISQPHADQSSGVASARSVDSDIQRCIDRINRLNALVSDNNEDGEEAELDERNIEDGNFDFPLLLASGWANRSVQPTILQKVSEMMREMDPSRALFESDIQETLPKAKSSTRLPPYEETRNLIDGYLRHFNAIFPIFQDNELRRLISRLYTQQEVLDSGSRASGYAVIAVAYKLQLWATANNNKVAAAAWTYFNAAMRLLPEISVIGNNAESNFRNIQGLTIMSIFLQGAMQFNDAPKLLGNAIRQASVFGSTQNNLPKGVCPVEVQKTRRVLYVLDKEFSLHSGLPPMTRMSYQGADCLQCGDKDAGSVLPHLSSLAAIEEEIYEELYSATAQNKPGVELLDASFDLEGKLRAWENGLPYNIRNDDGFSRSTESILLSLMLENCLITIHRLPAIHCPSTGLYSRHAGTNSEIASRIELAKKKRTEAALSGIRTVQKLRTAGLWPFWLLPSPIIVSLILLLTTIIYDPETSSSSQIIDGIDAGVRFIQCLNDRSCGEFSQMVRIATGTASIARKLQQKSKDDITARKVAQVALENAMMELRRGMRPRNRNPRFKTPSSPFIGAESPYHSIPAPEDLLYDPLKDGFSETSTATVPLNPWESLSWIGESGPSISASEWVTGDGVDLAPSTPIIWDSFM</sequence>
<evidence type="ECO:0000256" key="4">
    <source>
        <dbReference type="ARBA" id="ARBA00023163"/>
    </source>
</evidence>
<protein>
    <recommendedName>
        <fullName evidence="9">Transcription factor domain-containing protein</fullName>
    </recommendedName>
</protein>
<dbReference type="PANTHER" id="PTHR46910">
    <property type="entry name" value="TRANSCRIPTION FACTOR PDR1"/>
    <property type="match status" value="1"/>
</dbReference>
<dbReference type="RefSeq" id="XP_024707619.1">
    <property type="nucleotide sequence ID" value="XM_024852094.1"/>
</dbReference>
<name>A0A2I2GHK0_9EURO</name>